<evidence type="ECO:0008006" key="3">
    <source>
        <dbReference type="Google" id="ProtNLM"/>
    </source>
</evidence>
<proteinExistence type="predicted"/>
<accession>A0AA48HAV2</accession>
<reference evidence="1 2" key="1">
    <citation type="submission" date="2023-01" db="EMBL/GenBank/DDBJ databases">
        <title>Complete genome sequence of Muricauda aquimarina strain IFOP_LL357.</title>
        <authorList>
            <person name="Gajardo G."/>
            <person name="Ueki S."/>
            <person name="Maruyama F."/>
        </authorList>
    </citation>
    <scope>NUCLEOTIDE SEQUENCE [LARGE SCALE GENOMIC DNA]</scope>
    <source>
        <strain evidence="1 2">IFOP_LL357</strain>
    </source>
</reference>
<evidence type="ECO:0000313" key="1">
    <source>
        <dbReference type="EMBL" id="BDW91900.1"/>
    </source>
</evidence>
<dbReference type="Proteomes" id="UP001330184">
    <property type="component" value="Chromosome"/>
</dbReference>
<sequence length="513" mass="58180">MSAHKNKRALKLVVLTLAILMLIAIAAQLFFTSKVKSILEEELPPSIHVTYETLSTNVLFGKISLGQVNAKHRKQNLDFKAESFTISGLRLFPLLLHADITITDLTVKSPTFSYHPTQKDSSSSTTKEKPRNTYTIKNFSLENGNFVIGNTKLDSTATVKGIHLYMSDIQFDSESAKEMIPFTYDKFQLSTEDGYFQINPLEYAAFEQLHLSTEKGGLKKFVWRTRYSPSELSKKLSKEHDHYDLKIDHIGLKNWGFGSKSGKPSFHLSELLLQSPKFQVYRDKLLPDDTTHKKLYNATLRDMQLDLQVDTVQISNGLITYQERIEADVEPENVSFSDIEATVGNLHSHGHGEVMVAIKARLMDNAPFALDWSFDPQNKANAFLVKGSLSNFQTESINPFLKSNLQAEVKGNVQQMYFTINGNELESHGDIKMKYDNFEFTILKKNRLGVNKLLTAVVNLFAKNGHKTDKDGFRHGDFTVKREQDKSFFNYLWLNLKAGLLDTVTGNGKKEKN</sequence>
<evidence type="ECO:0000313" key="2">
    <source>
        <dbReference type="Proteomes" id="UP001330184"/>
    </source>
</evidence>
<protein>
    <recommendedName>
        <fullName evidence="3">DUF748 domain-containing protein</fullName>
    </recommendedName>
</protein>
<gene>
    <name evidence="1" type="ORF">MACH07_07320</name>
</gene>
<organism evidence="1 2">
    <name type="scientific">Flagellimonas marinaquae</name>
    <dbReference type="NCBI Taxonomy" id="254955"/>
    <lineage>
        <taxon>Bacteria</taxon>
        <taxon>Pseudomonadati</taxon>
        <taxon>Bacteroidota</taxon>
        <taxon>Flavobacteriia</taxon>
        <taxon>Flavobacteriales</taxon>
        <taxon>Flavobacteriaceae</taxon>
        <taxon>Flagellimonas</taxon>
    </lineage>
</organism>
<dbReference type="RefSeq" id="WP_338196717.1">
    <property type="nucleotide sequence ID" value="NZ_AP027268.1"/>
</dbReference>
<name>A0AA48HAV2_9FLAO</name>
<keyword evidence="2" id="KW-1185">Reference proteome</keyword>
<dbReference type="EMBL" id="AP027268">
    <property type="protein sequence ID" value="BDW91900.1"/>
    <property type="molecule type" value="Genomic_DNA"/>
</dbReference>
<dbReference type="AlphaFoldDB" id="A0AA48HAV2"/>